<dbReference type="OrthoDB" id="294295at2759"/>
<dbReference type="InterPro" id="IPR002347">
    <property type="entry name" value="SDR_fam"/>
</dbReference>
<keyword evidence="3" id="KW-0560">Oxidoreductase</keyword>
<dbReference type="PROSITE" id="PS00061">
    <property type="entry name" value="ADH_SHORT"/>
    <property type="match status" value="1"/>
</dbReference>
<keyword evidence="6" id="KW-1185">Reference proteome</keyword>
<dbReference type="AlphaFoldDB" id="A0A2C5XIU5"/>
<protein>
    <submittedName>
        <fullName evidence="5">Uncharacterized protein</fullName>
    </submittedName>
</protein>
<comment type="caution">
    <text evidence="5">The sequence shown here is derived from an EMBL/GenBank/DDBJ whole genome shotgun (WGS) entry which is preliminary data.</text>
</comment>
<evidence type="ECO:0000256" key="4">
    <source>
        <dbReference type="RuleBase" id="RU000363"/>
    </source>
</evidence>
<dbReference type="PANTHER" id="PTHR43618:SF12">
    <property type="entry name" value="OXIDOREDUCTASE, SHORT-CHAIN DEHYDROGENASE_REDUCTASE FAMILY (AFU_ORTHOLOGUE AFUA_1G14540)"/>
    <property type="match status" value="1"/>
</dbReference>
<dbReference type="STRING" id="2004952.A0A2C5XIU5"/>
<organism evidence="5 6">
    <name type="scientific">Ophiocordyceps camponoti-rufipedis</name>
    <dbReference type="NCBI Taxonomy" id="2004952"/>
    <lineage>
        <taxon>Eukaryota</taxon>
        <taxon>Fungi</taxon>
        <taxon>Dikarya</taxon>
        <taxon>Ascomycota</taxon>
        <taxon>Pezizomycotina</taxon>
        <taxon>Sordariomycetes</taxon>
        <taxon>Hypocreomycetidae</taxon>
        <taxon>Hypocreales</taxon>
        <taxon>Ophiocordycipitaceae</taxon>
        <taxon>Ophiocordyceps</taxon>
    </lineage>
</organism>
<evidence type="ECO:0000256" key="3">
    <source>
        <dbReference type="ARBA" id="ARBA00023002"/>
    </source>
</evidence>
<sequence length="207" mass="21321">MSANSDVQLDDFSSLFSLEGKTAVVTGGSRGLGLNAASALLQAGAARVFISSRKADACEDACRALNNLPRIRGRAEALPADLSTVKGVRALVDEVDARSPAGVDILLANAGATWGAALEKHPDEAAGKVLDLNVRSVFNTIRDFVPLLERAAKGKTEPSRVIITASVAGLGIGTLGENGNYVYSASKAAVIHLGRNLAVELGGRGIT</sequence>
<evidence type="ECO:0000256" key="1">
    <source>
        <dbReference type="ARBA" id="ARBA00006484"/>
    </source>
</evidence>
<accession>A0A2C5XIU5</accession>
<evidence type="ECO:0000256" key="2">
    <source>
        <dbReference type="ARBA" id="ARBA00022857"/>
    </source>
</evidence>
<gene>
    <name evidence="5" type="ORF">CDD80_3441</name>
</gene>
<dbReference type="SUPFAM" id="SSF51735">
    <property type="entry name" value="NAD(P)-binding Rossmann-fold domains"/>
    <property type="match status" value="1"/>
</dbReference>
<evidence type="ECO:0000313" key="5">
    <source>
        <dbReference type="EMBL" id="PHH73979.1"/>
    </source>
</evidence>
<dbReference type="Proteomes" id="UP000226431">
    <property type="component" value="Unassembled WGS sequence"/>
</dbReference>
<dbReference type="Pfam" id="PF00106">
    <property type="entry name" value="adh_short"/>
    <property type="match status" value="1"/>
</dbReference>
<dbReference type="Gene3D" id="3.40.50.720">
    <property type="entry name" value="NAD(P)-binding Rossmann-like Domain"/>
    <property type="match status" value="1"/>
</dbReference>
<proteinExistence type="inferred from homology"/>
<keyword evidence="2" id="KW-0521">NADP</keyword>
<dbReference type="EMBL" id="NJES01000305">
    <property type="protein sequence ID" value="PHH73979.1"/>
    <property type="molecule type" value="Genomic_DNA"/>
</dbReference>
<comment type="similarity">
    <text evidence="1 4">Belongs to the short-chain dehydrogenases/reductases (SDR) family.</text>
</comment>
<reference evidence="5 6" key="1">
    <citation type="submission" date="2017-06" db="EMBL/GenBank/DDBJ databases">
        <title>Ant-infecting Ophiocordyceps genomes reveal a high diversity of potential behavioral manipulation genes and a possible major role for enterotoxins.</title>
        <authorList>
            <person name="De Bekker C."/>
            <person name="Evans H.C."/>
            <person name="Brachmann A."/>
            <person name="Hughes D.P."/>
        </authorList>
    </citation>
    <scope>NUCLEOTIDE SEQUENCE [LARGE SCALE GENOMIC DNA]</scope>
    <source>
        <strain evidence="5 6">Map16</strain>
    </source>
</reference>
<evidence type="ECO:0000313" key="6">
    <source>
        <dbReference type="Proteomes" id="UP000226431"/>
    </source>
</evidence>
<dbReference type="InterPro" id="IPR052178">
    <property type="entry name" value="Sec_Metab_Biosynth_SDR"/>
</dbReference>
<dbReference type="PANTHER" id="PTHR43618">
    <property type="entry name" value="7-ALPHA-HYDROXYSTEROID DEHYDROGENASE"/>
    <property type="match status" value="1"/>
</dbReference>
<dbReference type="PRINTS" id="PR00081">
    <property type="entry name" value="GDHRDH"/>
</dbReference>
<dbReference type="InterPro" id="IPR036291">
    <property type="entry name" value="NAD(P)-bd_dom_sf"/>
</dbReference>
<dbReference type="InterPro" id="IPR020904">
    <property type="entry name" value="Sc_DH/Rdtase_CS"/>
</dbReference>
<dbReference type="GO" id="GO:0016491">
    <property type="term" value="F:oxidoreductase activity"/>
    <property type="evidence" value="ECO:0007669"/>
    <property type="project" value="UniProtKB-KW"/>
</dbReference>
<name>A0A2C5XIU5_9HYPO</name>
<dbReference type="PRINTS" id="PR00080">
    <property type="entry name" value="SDRFAMILY"/>
</dbReference>